<accession>A0ABT5U2I2</accession>
<dbReference type="InterPro" id="IPR050697">
    <property type="entry name" value="Adenylyl/Guanylyl_Cyclase_3/4"/>
</dbReference>
<keyword evidence="4" id="KW-1185">Reference proteome</keyword>
<dbReference type="Gene3D" id="3.30.70.1230">
    <property type="entry name" value="Nucleotide cyclase"/>
    <property type="match status" value="1"/>
</dbReference>
<protein>
    <recommendedName>
        <fullName evidence="2">Guanylate cyclase domain-containing protein</fullName>
    </recommendedName>
</protein>
<reference evidence="3 4" key="1">
    <citation type="submission" date="2022-11" db="EMBL/GenBank/DDBJ databases">
        <title>Spartinivicinus poritis sp. nov., isolated from scleractinian coral Porites lutea.</title>
        <authorList>
            <person name="Zhang G."/>
            <person name="Cai L."/>
            <person name="Wei Q."/>
        </authorList>
    </citation>
    <scope>NUCLEOTIDE SEQUENCE [LARGE SCALE GENOMIC DNA]</scope>
    <source>
        <strain evidence="3 4">A2-2</strain>
    </source>
</reference>
<keyword evidence="1" id="KW-0472">Membrane</keyword>
<dbReference type="RefSeq" id="WP_274686956.1">
    <property type="nucleotide sequence ID" value="NZ_JAPMOU010000001.1"/>
</dbReference>
<dbReference type="SMART" id="SM00044">
    <property type="entry name" value="CYCc"/>
    <property type="match status" value="1"/>
</dbReference>
<organism evidence="3 4">
    <name type="scientific">Spartinivicinus poritis</name>
    <dbReference type="NCBI Taxonomy" id="2994640"/>
    <lineage>
        <taxon>Bacteria</taxon>
        <taxon>Pseudomonadati</taxon>
        <taxon>Pseudomonadota</taxon>
        <taxon>Gammaproteobacteria</taxon>
        <taxon>Oceanospirillales</taxon>
        <taxon>Zooshikellaceae</taxon>
        <taxon>Spartinivicinus</taxon>
    </lineage>
</organism>
<dbReference type="Proteomes" id="UP001528823">
    <property type="component" value="Unassembled WGS sequence"/>
</dbReference>
<proteinExistence type="predicted"/>
<gene>
    <name evidence="3" type="ORF">ORQ98_01265</name>
</gene>
<evidence type="ECO:0000259" key="2">
    <source>
        <dbReference type="PROSITE" id="PS50125"/>
    </source>
</evidence>
<dbReference type="Pfam" id="PF00211">
    <property type="entry name" value="Guanylate_cyc"/>
    <property type="match status" value="1"/>
</dbReference>
<evidence type="ECO:0000313" key="3">
    <source>
        <dbReference type="EMBL" id="MDE1460584.1"/>
    </source>
</evidence>
<evidence type="ECO:0000313" key="4">
    <source>
        <dbReference type="Proteomes" id="UP001528823"/>
    </source>
</evidence>
<dbReference type="InterPro" id="IPR029787">
    <property type="entry name" value="Nucleotide_cyclase"/>
</dbReference>
<evidence type="ECO:0000256" key="1">
    <source>
        <dbReference type="SAM" id="Phobius"/>
    </source>
</evidence>
<keyword evidence="1" id="KW-1133">Transmembrane helix</keyword>
<feature type="domain" description="Guanylate cyclase" evidence="2">
    <location>
        <begin position="416"/>
        <end position="543"/>
    </location>
</feature>
<comment type="caution">
    <text evidence="3">The sequence shown here is derived from an EMBL/GenBank/DDBJ whole genome shotgun (WGS) entry which is preliminary data.</text>
</comment>
<dbReference type="PANTHER" id="PTHR43081:SF1">
    <property type="entry name" value="ADENYLATE CYCLASE, TERMINAL-DIFFERENTIATION SPECIFIC"/>
    <property type="match status" value="1"/>
</dbReference>
<feature type="transmembrane region" description="Helical" evidence="1">
    <location>
        <begin position="6"/>
        <end position="30"/>
    </location>
</feature>
<keyword evidence="1" id="KW-0812">Transmembrane</keyword>
<name>A0ABT5U2I2_9GAMM</name>
<dbReference type="CDD" id="cd07302">
    <property type="entry name" value="CHD"/>
    <property type="match status" value="1"/>
</dbReference>
<dbReference type="InterPro" id="IPR001054">
    <property type="entry name" value="A/G_cyclase"/>
</dbReference>
<dbReference type="PANTHER" id="PTHR43081">
    <property type="entry name" value="ADENYLATE CYCLASE, TERMINAL-DIFFERENTIATION SPECIFIC-RELATED"/>
    <property type="match status" value="1"/>
</dbReference>
<dbReference type="PROSITE" id="PS50125">
    <property type="entry name" value="GUANYLATE_CYCLASE_2"/>
    <property type="match status" value="1"/>
</dbReference>
<sequence length="589" mass="66121">MRRPSISSILSFGFGLLLIIAVGLVLYLGISSTRKNTMILLEELATVSLFAIKEQVSEHLNPINEQLDYAASILESGQLQVDDSPEFNKMMNGTLAAVPQSVGIAYVDDLYFSRFYNRKKQQLTTDYWLSYQPIQDALNNTSISHQNQWLDPVYSHELKQSIIPVLRTISLPDNTRGVLVAGISLTKLNQLIATISYEFKKPIFILDQQQRAVAAAKPDQPTQLPFHPLQPIPKLAELTESPLSVFWQNNNHRQYLIGKGKFNEHRVHWQDSRYYFIFQELTGFSSKPWLVGIYLAHEQVFEPIKTMVKLLVVGTILLIIFVLLAFWFGNRIGKDFKRIASGFDNIADMAVADLEKLPHHPIAEFDSVATAYNQMINKLKEHEQVRRLFGQYVPTDIAKKILAANGQVMPEIHTATIFYSDIVSFTSMAEQLSPSQLVTVLNQYFSLTAEVLDKHGGIITQFQGDAILAIFNIPNPQPDHASQAVNASIAIQTQLKQEYFNGVNIQCRIGVNTGEVIAGSVGTQDQLNYTVHGDSVNLAARLESLNKEYGTAILVSETTVRQCSQVLFKEIGDIPIRGKHNTVRVFTPT</sequence>
<feature type="transmembrane region" description="Helical" evidence="1">
    <location>
        <begin position="310"/>
        <end position="329"/>
    </location>
</feature>
<dbReference type="Gene3D" id="3.30.450.20">
    <property type="entry name" value="PAS domain"/>
    <property type="match status" value="1"/>
</dbReference>
<dbReference type="EMBL" id="JAPMOU010000001">
    <property type="protein sequence ID" value="MDE1460584.1"/>
    <property type="molecule type" value="Genomic_DNA"/>
</dbReference>
<dbReference type="SUPFAM" id="SSF55073">
    <property type="entry name" value="Nucleotide cyclase"/>
    <property type="match status" value="1"/>
</dbReference>